<gene>
    <name evidence="2" type="ORF">A2771_00100</name>
</gene>
<evidence type="ECO:0000313" key="3">
    <source>
        <dbReference type="Proteomes" id="UP000176741"/>
    </source>
</evidence>
<sequence>MNKFGIVRNCLLKEKEVLEKALASARQTRDSAPSAMESHSDTTRSQAEKLVFALEEKTKNIESLISLIPQDFKSTLTVVSLWSLIELKTNGEILKMILVPDGFGGREIDNIKLVSISTPLGNLIINKAVGDQITFNEKVYALSSLR</sequence>
<protein>
    <recommendedName>
        <fullName evidence="4">Transcription elongation factor GreA/GreB C-terminal domain-containing protein</fullName>
    </recommendedName>
</protein>
<dbReference type="Proteomes" id="UP000176741">
    <property type="component" value="Unassembled WGS sequence"/>
</dbReference>
<dbReference type="AlphaFoldDB" id="A0A1F7Y007"/>
<evidence type="ECO:0000256" key="1">
    <source>
        <dbReference type="SAM" id="MobiDB-lite"/>
    </source>
</evidence>
<evidence type="ECO:0000313" key="2">
    <source>
        <dbReference type="EMBL" id="OGM20634.1"/>
    </source>
</evidence>
<comment type="caution">
    <text evidence="2">The sequence shown here is derived from an EMBL/GenBank/DDBJ whole genome shotgun (WGS) entry which is preliminary data.</text>
</comment>
<feature type="region of interest" description="Disordered" evidence="1">
    <location>
        <begin position="23"/>
        <end position="44"/>
    </location>
</feature>
<proteinExistence type="predicted"/>
<reference evidence="2 3" key="1">
    <citation type="journal article" date="2016" name="Nat. Commun.">
        <title>Thousands of microbial genomes shed light on interconnected biogeochemical processes in an aquifer system.</title>
        <authorList>
            <person name="Anantharaman K."/>
            <person name="Brown C.T."/>
            <person name="Hug L.A."/>
            <person name="Sharon I."/>
            <person name="Castelle C.J."/>
            <person name="Probst A.J."/>
            <person name="Thomas B.C."/>
            <person name="Singh A."/>
            <person name="Wilkins M.J."/>
            <person name="Karaoz U."/>
            <person name="Brodie E.L."/>
            <person name="Williams K.H."/>
            <person name="Hubbard S.S."/>
            <person name="Banfield J.F."/>
        </authorList>
    </citation>
    <scope>NUCLEOTIDE SEQUENCE [LARGE SCALE GENOMIC DNA]</scope>
</reference>
<accession>A0A1F7Y007</accession>
<organism evidence="2 3">
    <name type="scientific">Candidatus Woesebacteria bacterium RIFCSPHIGHO2_01_FULL_38_26b</name>
    <dbReference type="NCBI Taxonomy" id="1802491"/>
    <lineage>
        <taxon>Bacteria</taxon>
        <taxon>Candidatus Woeseibacteriota</taxon>
    </lineage>
</organism>
<evidence type="ECO:0008006" key="4">
    <source>
        <dbReference type="Google" id="ProtNLM"/>
    </source>
</evidence>
<dbReference type="EMBL" id="MGGD01000029">
    <property type="protein sequence ID" value="OGM20634.1"/>
    <property type="molecule type" value="Genomic_DNA"/>
</dbReference>
<name>A0A1F7Y007_9BACT</name>